<dbReference type="SUPFAM" id="SSF102462">
    <property type="entry name" value="Peptidyl-tRNA hydrolase II"/>
    <property type="match status" value="1"/>
</dbReference>
<dbReference type="EMBL" id="HACM01009198">
    <property type="protein sequence ID" value="CRZ09640.1"/>
    <property type="molecule type" value="Transcribed_RNA"/>
</dbReference>
<comment type="similarity">
    <text evidence="3">Belongs to the PTH2 family.</text>
</comment>
<accession>A0A0H5R658</accession>
<sequence length="163" mass="17526">GMTSWPAALSACAGIAAGLVVSRVITRPPPPADDRHCDSDTDSDDDDDDDLFQMILAVRQDLKMGKGKICAQCSHAALGAYKRSPDDVVRRYRKSGETKVAVKIKDEEEMNMLRTACEAANIPSYTVIDAGRTQIPANSATVIAIGPCLKSRLSPITSHLKLL</sequence>
<organism evidence="7">
    <name type="scientific">Spongospora subterranea</name>
    <dbReference type="NCBI Taxonomy" id="70186"/>
    <lineage>
        <taxon>Eukaryota</taxon>
        <taxon>Sar</taxon>
        <taxon>Rhizaria</taxon>
        <taxon>Endomyxa</taxon>
        <taxon>Phytomyxea</taxon>
        <taxon>Plasmodiophorida</taxon>
        <taxon>Plasmodiophoridae</taxon>
        <taxon>Spongospora</taxon>
    </lineage>
</organism>
<evidence type="ECO:0000256" key="3">
    <source>
        <dbReference type="ARBA" id="ARBA00038050"/>
    </source>
</evidence>
<evidence type="ECO:0000256" key="2">
    <source>
        <dbReference type="ARBA" id="ARBA00022801"/>
    </source>
</evidence>
<name>A0A0H5R658_9EUKA</name>
<dbReference type="GO" id="GO:0005829">
    <property type="term" value="C:cytosol"/>
    <property type="evidence" value="ECO:0007669"/>
    <property type="project" value="TreeGrafter"/>
</dbReference>
<dbReference type="PANTHER" id="PTHR12649">
    <property type="entry name" value="PEPTIDYL-TRNA HYDROLASE 2"/>
    <property type="match status" value="1"/>
</dbReference>
<dbReference type="NCBIfam" id="TIGR00283">
    <property type="entry name" value="arch_pth2"/>
    <property type="match status" value="1"/>
</dbReference>
<dbReference type="Pfam" id="PF01981">
    <property type="entry name" value="PTH2"/>
    <property type="match status" value="1"/>
</dbReference>
<feature type="non-terminal residue" evidence="7">
    <location>
        <position position="1"/>
    </location>
</feature>
<keyword evidence="2" id="KW-0378">Hydrolase</keyword>
<evidence type="ECO:0000256" key="5">
    <source>
        <dbReference type="SAM" id="MobiDB-lite"/>
    </source>
</evidence>
<protein>
    <recommendedName>
        <fullName evidence="1">peptidyl-tRNA hydrolase</fullName>
        <ecNumber evidence="1">3.1.1.29</ecNumber>
    </recommendedName>
</protein>
<evidence type="ECO:0000256" key="6">
    <source>
        <dbReference type="SAM" id="SignalP"/>
    </source>
</evidence>
<dbReference type="InterPro" id="IPR023476">
    <property type="entry name" value="Pep_tRNA_hydro_II_dom_sf"/>
</dbReference>
<reference evidence="7" key="1">
    <citation type="submission" date="2015-04" db="EMBL/GenBank/DDBJ databases">
        <title>The genome sequence of the plant pathogenic Rhizarian Plasmodiophora brassicae reveals insights in its biotrophic life cycle and the origin of chitin synthesis.</title>
        <authorList>
            <person name="Schwelm A."/>
            <person name="Fogelqvist J."/>
            <person name="Knaust A."/>
            <person name="Julke S."/>
            <person name="Lilja T."/>
            <person name="Dhandapani V."/>
            <person name="Bonilla-Rosso G."/>
            <person name="Karlsson M."/>
            <person name="Shevchenko A."/>
            <person name="Choi S.R."/>
            <person name="Kim H.G."/>
            <person name="Park J.Y."/>
            <person name="Lim Y.P."/>
            <person name="Ludwig-Muller J."/>
            <person name="Dixelius C."/>
        </authorList>
    </citation>
    <scope>NUCLEOTIDE SEQUENCE</scope>
    <source>
        <tissue evidence="7">Potato root galls</tissue>
    </source>
</reference>
<feature type="signal peptide" evidence="6">
    <location>
        <begin position="1"/>
        <end position="18"/>
    </location>
</feature>
<dbReference type="AlphaFoldDB" id="A0A0H5R658"/>
<proteinExistence type="inferred from homology"/>
<dbReference type="PANTHER" id="PTHR12649:SF11">
    <property type="entry name" value="PEPTIDYL-TRNA HYDROLASE 2, MITOCHONDRIAL"/>
    <property type="match status" value="1"/>
</dbReference>
<dbReference type="InterPro" id="IPR002833">
    <property type="entry name" value="PTH2"/>
</dbReference>
<feature type="chain" id="PRO_5005223139" description="peptidyl-tRNA hydrolase" evidence="6">
    <location>
        <begin position="19"/>
        <end position="163"/>
    </location>
</feature>
<dbReference type="FunFam" id="3.40.1490.10:FF:000001">
    <property type="entry name" value="Peptidyl-tRNA hydrolase 2"/>
    <property type="match status" value="1"/>
</dbReference>
<evidence type="ECO:0000256" key="1">
    <source>
        <dbReference type="ARBA" id="ARBA00013260"/>
    </source>
</evidence>
<dbReference type="CDD" id="cd02430">
    <property type="entry name" value="PTH2"/>
    <property type="match status" value="1"/>
</dbReference>
<comment type="catalytic activity">
    <reaction evidence="4">
        <text>an N-acyl-L-alpha-aminoacyl-tRNA + H2O = an N-acyl-L-amino acid + a tRNA + H(+)</text>
        <dbReference type="Rhea" id="RHEA:54448"/>
        <dbReference type="Rhea" id="RHEA-COMP:10123"/>
        <dbReference type="Rhea" id="RHEA-COMP:13883"/>
        <dbReference type="ChEBI" id="CHEBI:15377"/>
        <dbReference type="ChEBI" id="CHEBI:15378"/>
        <dbReference type="ChEBI" id="CHEBI:59874"/>
        <dbReference type="ChEBI" id="CHEBI:78442"/>
        <dbReference type="ChEBI" id="CHEBI:138191"/>
        <dbReference type="EC" id="3.1.1.29"/>
    </reaction>
</comment>
<feature type="region of interest" description="Disordered" evidence="5">
    <location>
        <begin position="25"/>
        <end position="48"/>
    </location>
</feature>
<evidence type="ECO:0000313" key="7">
    <source>
        <dbReference type="EMBL" id="CRZ09640.1"/>
    </source>
</evidence>
<dbReference type="Gene3D" id="3.40.1490.10">
    <property type="entry name" value="Bit1"/>
    <property type="match status" value="1"/>
</dbReference>
<dbReference type="GO" id="GO:0004045">
    <property type="term" value="F:peptidyl-tRNA hydrolase activity"/>
    <property type="evidence" value="ECO:0007669"/>
    <property type="project" value="UniProtKB-EC"/>
</dbReference>
<keyword evidence="6" id="KW-0732">Signal</keyword>
<evidence type="ECO:0000256" key="4">
    <source>
        <dbReference type="ARBA" id="ARBA00048707"/>
    </source>
</evidence>
<dbReference type="EC" id="3.1.1.29" evidence="1"/>